<organism evidence="2 3">
    <name type="scientific">Citrus clementina</name>
    <name type="common">Clementine</name>
    <name type="synonym">Citrus deliciosa x Citrus sinensis</name>
    <dbReference type="NCBI Taxonomy" id="85681"/>
    <lineage>
        <taxon>Eukaryota</taxon>
        <taxon>Viridiplantae</taxon>
        <taxon>Streptophyta</taxon>
        <taxon>Embryophyta</taxon>
        <taxon>Tracheophyta</taxon>
        <taxon>Spermatophyta</taxon>
        <taxon>Magnoliopsida</taxon>
        <taxon>eudicotyledons</taxon>
        <taxon>Gunneridae</taxon>
        <taxon>Pentapetalae</taxon>
        <taxon>rosids</taxon>
        <taxon>malvids</taxon>
        <taxon>Sapindales</taxon>
        <taxon>Rutaceae</taxon>
        <taxon>Aurantioideae</taxon>
        <taxon>Citrus</taxon>
    </lineage>
</organism>
<evidence type="ECO:0000256" key="1">
    <source>
        <dbReference type="SAM" id="MobiDB-lite"/>
    </source>
</evidence>
<dbReference type="EMBL" id="KI536661">
    <property type="protein sequence ID" value="ESR57638.1"/>
    <property type="molecule type" value="Genomic_DNA"/>
</dbReference>
<feature type="region of interest" description="Disordered" evidence="1">
    <location>
        <begin position="1"/>
        <end position="33"/>
    </location>
</feature>
<keyword evidence="3" id="KW-1185">Reference proteome</keyword>
<dbReference type="Gramene" id="ESR57638">
    <property type="protein sequence ID" value="ESR57638"/>
    <property type="gene ID" value="CICLE_v100237232mg"/>
</dbReference>
<protein>
    <submittedName>
        <fullName evidence="2">Uncharacterized protein</fullName>
    </submittedName>
</protein>
<dbReference type="Proteomes" id="UP000030687">
    <property type="component" value="Unassembled WGS sequence"/>
</dbReference>
<gene>
    <name evidence="2" type="ORF">CICLE_v100237232mg</name>
</gene>
<name>V4TBI0_CITCL</name>
<feature type="non-terminal residue" evidence="2">
    <location>
        <position position="33"/>
    </location>
</feature>
<accession>V4TBI0</accession>
<dbReference type="KEGG" id="cic:CICLE_v100237232m"/>
<evidence type="ECO:0000313" key="2">
    <source>
        <dbReference type="EMBL" id="ESR57638.1"/>
    </source>
</evidence>
<reference evidence="2 3" key="1">
    <citation type="submission" date="2013-10" db="EMBL/GenBank/DDBJ databases">
        <authorList>
            <consortium name="International Citrus Genome Consortium"/>
            <person name="Jenkins J."/>
            <person name="Schmutz J."/>
            <person name="Prochnik S."/>
            <person name="Rokhsar D."/>
            <person name="Gmitter F."/>
            <person name="Ollitrault P."/>
            <person name="Machado M."/>
            <person name="Talon M."/>
            <person name="Wincker P."/>
            <person name="Jaillon O."/>
            <person name="Morgante M."/>
        </authorList>
    </citation>
    <scope>NUCLEOTIDE SEQUENCE</scope>
    <source>
        <strain evidence="3">cv. Clemenules</strain>
    </source>
</reference>
<evidence type="ECO:0000313" key="3">
    <source>
        <dbReference type="Proteomes" id="UP000030687"/>
    </source>
</evidence>
<sequence>MGRAHGVGFPLPSHLDEVNAGVGGIHTPHSHSS</sequence>
<dbReference type="AlphaFoldDB" id="V4TBI0"/>
<proteinExistence type="predicted"/>
<dbReference type="InParanoid" id="V4TBI0"/>